<proteinExistence type="predicted"/>
<dbReference type="InterPro" id="IPR001789">
    <property type="entry name" value="Sig_transdc_resp-reg_receiver"/>
</dbReference>
<name>A0A2G0CBU4_9BACT</name>
<feature type="modified residue" description="4-aspartylphosphate" evidence="1">
    <location>
        <position position="61"/>
    </location>
</feature>
<evidence type="ECO:0000313" key="4">
    <source>
        <dbReference type="Proteomes" id="UP000226437"/>
    </source>
</evidence>
<dbReference type="Proteomes" id="UP000226437">
    <property type="component" value="Unassembled WGS sequence"/>
</dbReference>
<dbReference type="InterPro" id="IPR052893">
    <property type="entry name" value="TCS_response_regulator"/>
</dbReference>
<keyword evidence="1" id="KW-0597">Phosphoprotein</keyword>
<dbReference type="AlphaFoldDB" id="A0A2G0CBU4"/>
<gene>
    <name evidence="3" type="ORF">CGL56_15220</name>
</gene>
<evidence type="ECO:0000259" key="2">
    <source>
        <dbReference type="PROSITE" id="PS50110"/>
    </source>
</evidence>
<dbReference type="GO" id="GO:0000160">
    <property type="term" value="P:phosphorelay signal transduction system"/>
    <property type="evidence" value="ECO:0007669"/>
    <property type="project" value="InterPro"/>
</dbReference>
<dbReference type="InterPro" id="IPR011006">
    <property type="entry name" value="CheY-like_superfamily"/>
</dbReference>
<keyword evidence="4" id="KW-1185">Reference proteome</keyword>
<dbReference type="CDD" id="cd17557">
    <property type="entry name" value="REC_Rcp-like"/>
    <property type="match status" value="1"/>
</dbReference>
<dbReference type="SMART" id="SM00448">
    <property type="entry name" value="REC"/>
    <property type="match status" value="1"/>
</dbReference>
<evidence type="ECO:0000313" key="3">
    <source>
        <dbReference type="EMBL" id="PHK97448.1"/>
    </source>
</evidence>
<comment type="caution">
    <text evidence="3">The sequence shown here is derived from an EMBL/GenBank/DDBJ whole genome shotgun (WGS) entry which is preliminary data.</text>
</comment>
<sequence length="142" mass="15981">MYTNQILLAEDDTTDAEFFRRALSRLDSPPELVWCKNGVEALEGLATYSETASLPRLAILDIKMPGMSGLEVLEKLKSDARTKDMPVIIMSSSDEPQDIARAYDYGANGYLVKPSRFQDLRELVGSINYFWIKTNRLRPASS</sequence>
<dbReference type="PROSITE" id="PS50110">
    <property type="entry name" value="RESPONSE_REGULATORY"/>
    <property type="match status" value="1"/>
</dbReference>
<dbReference type="PANTHER" id="PTHR44520">
    <property type="entry name" value="RESPONSE REGULATOR RCP1-RELATED"/>
    <property type="match status" value="1"/>
</dbReference>
<evidence type="ECO:0000256" key="1">
    <source>
        <dbReference type="PROSITE-ProRule" id="PRU00169"/>
    </source>
</evidence>
<protein>
    <submittedName>
        <fullName evidence="3">Two-component system response regulator</fullName>
    </submittedName>
</protein>
<dbReference type="Gene3D" id="3.40.50.2300">
    <property type="match status" value="1"/>
</dbReference>
<dbReference type="OrthoDB" id="7631574at2"/>
<reference evidence="3 4" key="1">
    <citation type="submission" date="2017-10" db="EMBL/GenBank/DDBJ databases">
        <title>The draft genome sequence of Lewinella marina KCTC 32374.</title>
        <authorList>
            <person name="Wang K."/>
        </authorList>
    </citation>
    <scope>NUCLEOTIDE SEQUENCE [LARGE SCALE GENOMIC DNA]</scope>
    <source>
        <strain evidence="3 4">MKG-38</strain>
    </source>
</reference>
<dbReference type="RefSeq" id="WP_099107439.1">
    <property type="nucleotide sequence ID" value="NZ_JAATJF010000003.1"/>
</dbReference>
<dbReference type="SUPFAM" id="SSF52172">
    <property type="entry name" value="CheY-like"/>
    <property type="match status" value="1"/>
</dbReference>
<organism evidence="3 4">
    <name type="scientific">Neolewinella marina</name>
    <dbReference type="NCBI Taxonomy" id="438751"/>
    <lineage>
        <taxon>Bacteria</taxon>
        <taxon>Pseudomonadati</taxon>
        <taxon>Bacteroidota</taxon>
        <taxon>Saprospiria</taxon>
        <taxon>Saprospirales</taxon>
        <taxon>Lewinellaceae</taxon>
        <taxon>Neolewinella</taxon>
    </lineage>
</organism>
<dbReference type="EMBL" id="PDLO01000008">
    <property type="protein sequence ID" value="PHK97448.1"/>
    <property type="molecule type" value="Genomic_DNA"/>
</dbReference>
<accession>A0A2G0CBU4</accession>
<dbReference type="Pfam" id="PF00072">
    <property type="entry name" value="Response_reg"/>
    <property type="match status" value="1"/>
</dbReference>
<dbReference type="PANTHER" id="PTHR44520:SF1">
    <property type="entry name" value="TWO-COMPONENT SYSTEM REGULATORY PROTEIN"/>
    <property type="match status" value="1"/>
</dbReference>
<feature type="domain" description="Response regulatory" evidence="2">
    <location>
        <begin position="5"/>
        <end position="128"/>
    </location>
</feature>